<evidence type="ECO:0008006" key="4">
    <source>
        <dbReference type="Google" id="ProtNLM"/>
    </source>
</evidence>
<evidence type="ECO:0000256" key="1">
    <source>
        <dbReference type="SAM" id="SignalP"/>
    </source>
</evidence>
<dbReference type="OrthoDB" id="1430833at2"/>
<evidence type="ECO:0000313" key="3">
    <source>
        <dbReference type="Proteomes" id="UP000294325"/>
    </source>
</evidence>
<protein>
    <recommendedName>
        <fullName evidence="4">Cytochrome C</fullName>
    </recommendedName>
</protein>
<evidence type="ECO:0000313" key="2">
    <source>
        <dbReference type="EMBL" id="QBQ55601.1"/>
    </source>
</evidence>
<dbReference type="Proteomes" id="UP000294325">
    <property type="component" value="Chromosome"/>
</dbReference>
<name>A0A4P7BZQ6_9GAMM</name>
<gene>
    <name evidence="2" type="ORF">E3U44_14590</name>
</gene>
<reference evidence="2 3" key="1">
    <citation type="submission" date="2019-03" db="EMBL/GenBank/DDBJ databases">
        <title>The genome sequence of Nitrosococcus wardiae strain D1FHST reveals the archetypal metabolic capacity of ammonia-oxidizing Gammaproteobacteria.</title>
        <authorList>
            <person name="Wang L."/>
            <person name="Lim C.K."/>
            <person name="Hanson T.E."/>
            <person name="Dang H."/>
            <person name="Klotz M.G."/>
        </authorList>
    </citation>
    <scope>NUCLEOTIDE SEQUENCE [LARGE SCALE GENOMIC DNA]</scope>
    <source>
        <strain evidence="2 3">D1FHS</strain>
    </source>
</reference>
<keyword evidence="3" id="KW-1185">Reference proteome</keyword>
<dbReference type="SUPFAM" id="SSF47175">
    <property type="entry name" value="Cytochromes"/>
    <property type="match status" value="1"/>
</dbReference>
<dbReference type="GO" id="GO:0005506">
    <property type="term" value="F:iron ion binding"/>
    <property type="evidence" value="ECO:0007669"/>
    <property type="project" value="InterPro"/>
</dbReference>
<accession>A0A4P7BZQ6</accession>
<dbReference type="GO" id="GO:0009055">
    <property type="term" value="F:electron transfer activity"/>
    <property type="evidence" value="ECO:0007669"/>
    <property type="project" value="InterPro"/>
</dbReference>
<organism evidence="2 3">
    <name type="scientific">Nitrosococcus wardiae</name>
    <dbReference type="NCBI Taxonomy" id="1814290"/>
    <lineage>
        <taxon>Bacteria</taxon>
        <taxon>Pseudomonadati</taxon>
        <taxon>Pseudomonadota</taxon>
        <taxon>Gammaproteobacteria</taxon>
        <taxon>Chromatiales</taxon>
        <taxon>Chromatiaceae</taxon>
        <taxon>Nitrosococcus</taxon>
    </lineage>
</organism>
<dbReference type="GO" id="GO:0022900">
    <property type="term" value="P:electron transport chain"/>
    <property type="evidence" value="ECO:0007669"/>
    <property type="project" value="InterPro"/>
</dbReference>
<dbReference type="InterPro" id="IPR010980">
    <property type="entry name" value="Cyt_c/b562"/>
</dbReference>
<dbReference type="AlphaFoldDB" id="A0A4P7BZQ6"/>
<dbReference type="KEGG" id="nwr:E3U44_14590"/>
<dbReference type="RefSeq" id="WP_134358858.1">
    <property type="nucleotide sequence ID" value="NZ_CP038033.1"/>
</dbReference>
<dbReference type="EMBL" id="CP038033">
    <property type="protein sequence ID" value="QBQ55601.1"/>
    <property type="molecule type" value="Genomic_DNA"/>
</dbReference>
<proteinExistence type="predicted"/>
<feature type="chain" id="PRO_5020662938" description="Cytochrome C" evidence="1">
    <location>
        <begin position="29"/>
        <end position="136"/>
    </location>
</feature>
<keyword evidence="1" id="KW-0732">Signal</keyword>
<sequence>MNNKLTLTSSCFFAIVMLSVVALHPLNAANPPEEESKVKEFMQVKLSSSHDVLEGLIEEDFFKILEEAKRMLAMSHASEWYVMKTPEYKEYSTEFRDHLQELIGAAKDKNLDIAARSYSQLTVTCAKCHKHVREEQ</sequence>
<feature type="signal peptide" evidence="1">
    <location>
        <begin position="1"/>
        <end position="28"/>
    </location>
</feature>
<dbReference type="GO" id="GO:0020037">
    <property type="term" value="F:heme binding"/>
    <property type="evidence" value="ECO:0007669"/>
    <property type="project" value="InterPro"/>
</dbReference>
<dbReference type="Gene3D" id="1.20.120.10">
    <property type="entry name" value="Cytochrome c/b562"/>
    <property type="match status" value="1"/>
</dbReference>